<sequence length="194" mass="21636">MKCGVDVMQSQLLDDLRAVYMGDQKLPERKKVIMKVMSVSQGETQRLRGYQEEYTNGVNAPLYDMCISRPSLARFRRKNNDFCRSTRYEENEFKESDQHEMSSMGLGYAANYAALKGVNLAAQGSKVLGSCLRLASPFLARVSSAFVAYDLYKQIQTYNNGNKDALVGVVSDSVVLTIDVASVVVETFEALDLL</sequence>
<organism evidence="1 2">
    <name type="scientific">Romanomermis culicivorax</name>
    <name type="common">Nematode worm</name>
    <dbReference type="NCBI Taxonomy" id="13658"/>
    <lineage>
        <taxon>Eukaryota</taxon>
        <taxon>Metazoa</taxon>
        <taxon>Ecdysozoa</taxon>
        <taxon>Nematoda</taxon>
        <taxon>Enoplea</taxon>
        <taxon>Dorylaimia</taxon>
        <taxon>Mermithida</taxon>
        <taxon>Mermithoidea</taxon>
        <taxon>Mermithidae</taxon>
        <taxon>Romanomermis</taxon>
    </lineage>
</organism>
<reference evidence="2" key="1">
    <citation type="submission" date="2022-11" db="UniProtKB">
        <authorList>
            <consortium name="WormBaseParasite"/>
        </authorList>
    </citation>
    <scope>IDENTIFICATION</scope>
</reference>
<evidence type="ECO:0000313" key="1">
    <source>
        <dbReference type="Proteomes" id="UP000887565"/>
    </source>
</evidence>
<protein>
    <submittedName>
        <fullName evidence="2">Uncharacterized protein</fullName>
    </submittedName>
</protein>
<dbReference type="WBParaSite" id="nRc.2.0.1.t19548-RA">
    <property type="protein sequence ID" value="nRc.2.0.1.t19548-RA"/>
    <property type="gene ID" value="nRc.2.0.1.g19548"/>
</dbReference>
<dbReference type="AlphaFoldDB" id="A0A915J0W1"/>
<dbReference type="Proteomes" id="UP000887565">
    <property type="component" value="Unplaced"/>
</dbReference>
<proteinExistence type="predicted"/>
<keyword evidence="1" id="KW-1185">Reference proteome</keyword>
<name>A0A915J0W1_ROMCU</name>
<evidence type="ECO:0000313" key="2">
    <source>
        <dbReference type="WBParaSite" id="nRc.2.0.1.t19548-RA"/>
    </source>
</evidence>
<accession>A0A915J0W1</accession>